<feature type="binding site" evidence="5">
    <location>
        <position position="544"/>
    </location>
    <ligand>
        <name>ATP</name>
        <dbReference type="ChEBI" id="CHEBI:30616"/>
    </ligand>
</feature>
<dbReference type="GO" id="GO:0004674">
    <property type="term" value="F:protein serine/threonine kinase activity"/>
    <property type="evidence" value="ECO:0007669"/>
    <property type="project" value="UniProtKB-KW"/>
</dbReference>
<dbReference type="Pfam" id="PF19160">
    <property type="entry name" value="SPARK"/>
    <property type="match status" value="2"/>
</dbReference>
<evidence type="ECO:0000259" key="8">
    <source>
        <dbReference type="PROSITE" id="PS50011"/>
    </source>
</evidence>
<dbReference type="InterPro" id="IPR008271">
    <property type="entry name" value="Ser/Thr_kinase_AS"/>
</dbReference>
<keyword evidence="6" id="KW-0472">Membrane</keyword>
<accession>A0A1Y1IEU1</accession>
<dbReference type="GO" id="GO:0004672">
    <property type="term" value="F:protein kinase activity"/>
    <property type="evidence" value="ECO:0000318"/>
    <property type="project" value="GO_Central"/>
</dbReference>
<keyword evidence="3 9" id="KW-0418">Kinase</keyword>
<gene>
    <name evidence="9" type="ORF">KFL_005200010</name>
</gene>
<dbReference type="AlphaFoldDB" id="A0A1Y1IEU1"/>
<name>A0A1Y1IEU1_KLENI</name>
<dbReference type="InterPro" id="IPR017441">
    <property type="entry name" value="Protein_kinase_ATP_BS"/>
</dbReference>
<dbReference type="EMBL" id="DF237469">
    <property type="protein sequence ID" value="GAQ89420.1"/>
    <property type="molecule type" value="Genomic_DNA"/>
</dbReference>
<evidence type="ECO:0000256" key="7">
    <source>
        <dbReference type="SAM" id="SignalP"/>
    </source>
</evidence>
<dbReference type="Gene3D" id="1.10.510.10">
    <property type="entry name" value="Transferase(Phosphotransferase) domain 1"/>
    <property type="match status" value="1"/>
</dbReference>
<evidence type="ECO:0000256" key="6">
    <source>
        <dbReference type="SAM" id="Phobius"/>
    </source>
</evidence>
<dbReference type="InterPro" id="IPR000719">
    <property type="entry name" value="Prot_kinase_dom"/>
</dbReference>
<proteinExistence type="predicted"/>
<feature type="chain" id="PRO_5012440422" evidence="7">
    <location>
        <begin position="23"/>
        <end position="827"/>
    </location>
</feature>
<dbReference type="OMA" id="CMDITTR"/>
<dbReference type="Proteomes" id="UP000054558">
    <property type="component" value="Unassembled WGS sequence"/>
</dbReference>
<dbReference type="Pfam" id="PF00069">
    <property type="entry name" value="Pkinase"/>
    <property type="match status" value="1"/>
</dbReference>
<dbReference type="InterPro" id="IPR043891">
    <property type="entry name" value="SPARK"/>
</dbReference>
<evidence type="ECO:0000256" key="1">
    <source>
        <dbReference type="ARBA" id="ARBA00022679"/>
    </source>
</evidence>
<keyword evidence="2 5" id="KW-0547">Nucleotide-binding</keyword>
<feature type="domain" description="Protein kinase" evidence="8">
    <location>
        <begin position="512"/>
        <end position="782"/>
    </location>
</feature>
<dbReference type="PANTHER" id="PTHR47973">
    <property type="entry name" value="CYSTEINE-RICH RECEPTOR-LIKE PROTEIN KINASE 3"/>
    <property type="match status" value="1"/>
</dbReference>
<dbReference type="GO" id="GO:0045088">
    <property type="term" value="P:regulation of innate immune response"/>
    <property type="evidence" value="ECO:0000318"/>
    <property type="project" value="GO_Central"/>
</dbReference>
<dbReference type="PROSITE" id="PS00108">
    <property type="entry name" value="PROTEIN_KINASE_ST"/>
    <property type="match status" value="1"/>
</dbReference>
<sequence length="827" mass="89803">MINTLCLYVLLIQVGLLGRGVADYVETAPRPGAPLPPAISRGDCPLVFLQSDIRHAKDSACSSSVATTTANGADLPTRCCNQIRAALFQARTRYANDTGRLLLPQASADACVQNFKASLLAAGVPDVGNCNITSATLSEETGEACGSNLTTVYDFWSATNRTFPGTVGASCYVATQGNCGLCTTLITNKILSLGGSTTALLSTPTCQGLAQIAMTAAAYPVAMANGISQCLHAVDITPIIPAAKCTAFDWEAQNFTSIALSCGPAQIRPDRCCDLIIGMFGQQNGFYFQKTGSPIPQEEAQVCFSVFKEALLAHGVSLFVLDTCGHASAATPLISVGCYNYTTAYQRVPSRYMNRIAASCNRSTSDCSRCRPTLYGEVANELANTDDTSYFSSCAIMLALQFSASLSSLDEITAWQNCYFRFPPPLTLSPPISPSSAGIKWWLVGTLSGVGIMVLLLVILAVVVVKRFPLTKVQYNSKLAVLSRMSSIRKRALQQRLQIYSRKQLEKATGNFDDSQLLGSGASGKVYVGELNGEVVAIKVAIIKTGKNGAKEAWNEIATLARYRHRHLVFLKGCCFLEPHCSLVYEFVEQGSLEDHLYPVQGGTQQSFRSSESRFLDWPTREKVALGTARGLIYLHNDCVPQCIHRDVKPSNILLTRDFEAKLSDFGLAKQTDADVTHVTTAVAGTWGFLSPEYVATGKLTDKSDVYSFGVVLLTLVAGRRPTVQDVPPEQVHLTEWAWTLAERNELRMLFDRQLSMAEREEHAESMERMARIALLCVHTTTSIRPTMLECADMLLQETEVPRLPRRPMTLYSISSLASSPETGTAS</sequence>
<dbReference type="SUPFAM" id="SSF56112">
    <property type="entry name" value="Protein kinase-like (PK-like)"/>
    <property type="match status" value="1"/>
</dbReference>
<dbReference type="SMART" id="SM00220">
    <property type="entry name" value="S_TKc"/>
    <property type="match status" value="1"/>
</dbReference>
<dbReference type="PROSITE" id="PS50011">
    <property type="entry name" value="PROTEIN_KINASE_DOM"/>
    <property type="match status" value="1"/>
</dbReference>
<evidence type="ECO:0000256" key="3">
    <source>
        <dbReference type="ARBA" id="ARBA00022777"/>
    </source>
</evidence>
<dbReference type="GO" id="GO:0005524">
    <property type="term" value="F:ATP binding"/>
    <property type="evidence" value="ECO:0007669"/>
    <property type="project" value="UniProtKB-UniRule"/>
</dbReference>
<protein>
    <submittedName>
        <fullName evidence="9">Putative Serine/Threonine protein kinase</fullName>
    </submittedName>
</protein>
<dbReference type="PROSITE" id="PS00107">
    <property type="entry name" value="PROTEIN_KINASE_ATP"/>
    <property type="match status" value="1"/>
</dbReference>
<evidence type="ECO:0000313" key="10">
    <source>
        <dbReference type="Proteomes" id="UP000054558"/>
    </source>
</evidence>
<keyword evidence="10" id="KW-1185">Reference proteome</keyword>
<keyword evidence="6" id="KW-1133">Transmembrane helix</keyword>
<dbReference type="FunFam" id="1.10.510.10:FF:000146">
    <property type="entry name" value="LRR receptor-like serine/threonine-protein kinase IOS1"/>
    <property type="match status" value="1"/>
</dbReference>
<evidence type="ECO:0000256" key="2">
    <source>
        <dbReference type="ARBA" id="ARBA00022741"/>
    </source>
</evidence>
<reference evidence="9 10" key="1">
    <citation type="journal article" date="2014" name="Nat. Commun.">
        <title>Klebsormidium flaccidum genome reveals primary factors for plant terrestrial adaptation.</title>
        <authorList>
            <person name="Hori K."/>
            <person name="Maruyama F."/>
            <person name="Fujisawa T."/>
            <person name="Togashi T."/>
            <person name="Yamamoto N."/>
            <person name="Seo M."/>
            <person name="Sato S."/>
            <person name="Yamada T."/>
            <person name="Mori H."/>
            <person name="Tajima N."/>
            <person name="Moriyama T."/>
            <person name="Ikeuchi M."/>
            <person name="Watanabe M."/>
            <person name="Wada H."/>
            <person name="Kobayashi K."/>
            <person name="Saito M."/>
            <person name="Masuda T."/>
            <person name="Sasaki-Sekimoto Y."/>
            <person name="Mashiguchi K."/>
            <person name="Awai K."/>
            <person name="Shimojima M."/>
            <person name="Masuda S."/>
            <person name="Iwai M."/>
            <person name="Nobusawa T."/>
            <person name="Narise T."/>
            <person name="Kondo S."/>
            <person name="Saito H."/>
            <person name="Sato R."/>
            <person name="Murakawa M."/>
            <person name="Ihara Y."/>
            <person name="Oshima-Yamada Y."/>
            <person name="Ohtaka K."/>
            <person name="Satoh M."/>
            <person name="Sonobe K."/>
            <person name="Ishii M."/>
            <person name="Ohtani R."/>
            <person name="Kanamori-Sato M."/>
            <person name="Honoki R."/>
            <person name="Miyazaki D."/>
            <person name="Mochizuki H."/>
            <person name="Umetsu J."/>
            <person name="Higashi K."/>
            <person name="Shibata D."/>
            <person name="Kamiya Y."/>
            <person name="Sato N."/>
            <person name="Nakamura Y."/>
            <person name="Tabata S."/>
            <person name="Ida S."/>
            <person name="Kurokawa K."/>
            <person name="Ohta H."/>
        </authorList>
    </citation>
    <scope>NUCLEOTIDE SEQUENCE [LARGE SCALE GENOMIC DNA]</scope>
    <source>
        <strain evidence="9 10">NIES-2285</strain>
    </source>
</reference>
<feature type="signal peptide" evidence="7">
    <location>
        <begin position="1"/>
        <end position="22"/>
    </location>
</feature>
<evidence type="ECO:0000256" key="4">
    <source>
        <dbReference type="ARBA" id="ARBA00022840"/>
    </source>
</evidence>
<keyword evidence="7" id="KW-0732">Signal</keyword>
<feature type="transmembrane region" description="Helical" evidence="6">
    <location>
        <begin position="441"/>
        <end position="465"/>
    </location>
</feature>
<keyword evidence="9" id="KW-0723">Serine/threonine-protein kinase</keyword>
<keyword evidence="4 5" id="KW-0067">ATP-binding</keyword>
<keyword evidence="1" id="KW-0808">Transferase</keyword>
<evidence type="ECO:0000313" key="9">
    <source>
        <dbReference type="EMBL" id="GAQ89420.1"/>
    </source>
</evidence>
<dbReference type="STRING" id="105231.A0A1Y1IEU1"/>
<organism evidence="9 10">
    <name type="scientific">Klebsormidium nitens</name>
    <name type="common">Green alga</name>
    <name type="synonym">Ulothrix nitens</name>
    <dbReference type="NCBI Taxonomy" id="105231"/>
    <lineage>
        <taxon>Eukaryota</taxon>
        <taxon>Viridiplantae</taxon>
        <taxon>Streptophyta</taxon>
        <taxon>Klebsormidiophyceae</taxon>
        <taxon>Klebsormidiales</taxon>
        <taxon>Klebsormidiaceae</taxon>
        <taxon>Klebsormidium</taxon>
    </lineage>
</organism>
<dbReference type="InterPro" id="IPR052059">
    <property type="entry name" value="CR_Ser/Thr_kinase"/>
</dbReference>
<dbReference type="InterPro" id="IPR011009">
    <property type="entry name" value="Kinase-like_dom_sf"/>
</dbReference>
<evidence type="ECO:0000256" key="5">
    <source>
        <dbReference type="PROSITE-ProRule" id="PRU10141"/>
    </source>
</evidence>
<keyword evidence="6" id="KW-0812">Transmembrane</keyword>
<dbReference type="Gene3D" id="3.30.200.20">
    <property type="entry name" value="Phosphorylase Kinase, domain 1"/>
    <property type="match status" value="1"/>
</dbReference>
<dbReference type="OrthoDB" id="4062651at2759"/>